<dbReference type="EMBL" id="JAKRVX010000001">
    <property type="protein sequence ID" value="MCL9816113.1"/>
    <property type="molecule type" value="Genomic_DNA"/>
</dbReference>
<accession>A0AAE3FVJ6</accession>
<dbReference type="InterPro" id="IPR058370">
    <property type="entry name" value="DUF8057"/>
</dbReference>
<gene>
    <name evidence="2" type="ORF">AArcSt2_04070</name>
</gene>
<evidence type="ECO:0000256" key="1">
    <source>
        <dbReference type="SAM" id="MobiDB-lite"/>
    </source>
</evidence>
<feature type="region of interest" description="Disordered" evidence="1">
    <location>
        <begin position="111"/>
        <end position="130"/>
    </location>
</feature>
<proteinExistence type="predicted"/>
<dbReference type="AlphaFoldDB" id="A0AAE3FVJ6"/>
<reference evidence="2" key="1">
    <citation type="journal article" date="2022" name="Syst. Appl. Microbiol.">
        <title>Natronocalculus amylovorans gen. nov., sp. nov., and Natranaeroarchaeum aerophilus sp. nov., dominant culturable amylolytic natronoarchaea from hypersaline soda lakes in southwestern Siberia.</title>
        <authorList>
            <person name="Sorokin D.Y."/>
            <person name="Elcheninov A.G."/>
            <person name="Khizhniak T.V."/>
            <person name="Koenen M."/>
            <person name="Bale N.J."/>
            <person name="Damste J.S.S."/>
            <person name="Kublanov I.V."/>
        </authorList>
    </citation>
    <scope>NUCLEOTIDE SEQUENCE</scope>
    <source>
        <strain evidence="2">AArc-St2</strain>
    </source>
</reference>
<reference evidence="2" key="2">
    <citation type="submission" date="2022-02" db="EMBL/GenBank/DDBJ databases">
        <authorList>
            <person name="Elcheninov A.G."/>
            <person name="Sorokin D.Y."/>
            <person name="Kublanov I.V."/>
        </authorList>
    </citation>
    <scope>NUCLEOTIDE SEQUENCE</scope>
    <source>
        <strain evidence="2">AArc-St2</strain>
    </source>
</reference>
<comment type="caution">
    <text evidence="2">The sequence shown here is derived from an EMBL/GenBank/DDBJ whole genome shotgun (WGS) entry which is preliminary data.</text>
</comment>
<name>A0AAE3FVJ6_9EURY</name>
<organism evidence="2 3">
    <name type="scientific">Natronocalculus amylovorans</name>
    <dbReference type="NCBI Taxonomy" id="2917812"/>
    <lineage>
        <taxon>Archaea</taxon>
        <taxon>Methanobacteriati</taxon>
        <taxon>Methanobacteriota</taxon>
        <taxon>Stenosarchaea group</taxon>
        <taxon>Halobacteria</taxon>
        <taxon>Halobacteriales</taxon>
        <taxon>Haloferacaceae</taxon>
        <taxon>Natronocalculus</taxon>
    </lineage>
</organism>
<evidence type="ECO:0000313" key="2">
    <source>
        <dbReference type="EMBL" id="MCL9816113.1"/>
    </source>
</evidence>
<dbReference type="Proteomes" id="UP001203207">
    <property type="component" value="Unassembled WGS sequence"/>
</dbReference>
<sequence length="130" mass="14428">MYEQTYDTDWVSLSREESIERGFALGVATACGCPNEKEYQRLVASVETTYDQSIVELAFREGLAKGKDKYNNGMTSNQVWEMLVEPTVSAQETGYPGGEYLPGALGRTTLFDTQRGPPGLLEQPSFLTKD</sequence>
<evidence type="ECO:0000313" key="3">
    <source>
        <dbReference type="Proteomes" id="UP001203207"/>
    </source>
</evidence>
<protein>
    <submittedName>
        <fullName evidence="2">Uncharacterized protein</fullName>
    </submittedName>
</protein>
<dbReference type="Pfam" id="PF26244">
    <property type="entry name" value="DUF8057"/>
    <property type="match status" value="1"/>
</dbReference>
<dbReference type="RefSeq" id="WP_250583067.1">
    <property type="nucleotide sequence ID" value="NZ_JAKRVX010000001.1"/>
</dbReference>
<keyword evidence="3" id="KW-1185">Reference proteome</keyword>